<accession>A0A024K024</accession>
<dbReference type="InterPro" id="IPR036397">
    <property type="entry name" value="RNaseH_sf"/>
</dbReference>
<reference evidence="2" key="1">
    <citation type="journal article" date="2014" name="Genome Announc.">
        <title>Draft Genome Sequence of Mycobacterium triplex DSM 44626.</title>
        <authorList>
            <person name="Sassi M."/>
            <person name="Croce O."/>
            <person name="Robert C."/>
            <person name="Raoult D."/>
            <person name="Drancourt M."/>
        </authorList>
    </citation>
    <scope>NUCLEOTIDE SEQUENCE [LARGE SCALE GENOMIC DNA]</scope>
    <source>
        <strain evidence="2">DSM 44626</strain>
    </source>
</reference>
<gene>
    <name evidence="2" type="ORF">BN973_03614</name>
</gene>
<feature type="domain" description="Integrase catalytic" evidence="1">
    <location>
        <begin position="136"/>
        <end position="265"/>
    </location>
</feature>
<dbReference type="SUPFAM" id="SSF53098">
    <property type="entry name" value="Ribonuclease H-like"/>
    <property type="match status" value="1"/>
</dbReference>
<dbReference type="EMBL" id="HG964446">
    <property type="protein sequence ID" value="CDO89241.1"/>
    <property type="molecule type" value="Genomic_DNA"/>
</dbReference>
<dbReference type="HOGENOM" id="CLU_027402_15_3_11"/>
<dbReference type="Proteomes" id="UP000028880">
    <property type="component" value="Unassembled WGS sequence"/>
</dbReference>
<dbReference type="eggNOG" id="COG2801">
    <property type="taxonomic scope" value="Bacteria"/>
</dbReference>
<dbReference type="PANTHER" id="PTHR35004">
    <property type="entry name" value="TRANSPOSASE RV3428C-RELATED"/>
    <property type="match status" value="1"/>
</dbReference>
<dbReference type="AlphaFoldDB" id="A0A024K024"/>
<dbReference type="InterPro" id="IPR012337">
    <property type="entry name" value="RNaseH-like_sf"/>
</dbReference>
<reference evidence="2" key="2">
    <citation type="submission" date="2014-04" db="EMBL/GenBank/DDBJ databases">
        <authorList>
            <person name="Urmite Genomes U."/>
        </authorList>
    </citation>
    <scope>NUCLEOTIDE SEQUENCE</scope>
    <source>
        <strain evidence="2">DSM 44626</strain>
    </source>
</reference>
<organism evidence="2">
    <name type="scientific">Mycobacterium triplex</name>
    <dbReference type="NCBI Taxonomy" id="47839"/>
    <lineage>
        <taxon>Bacteria</taxon>
        <taxon>Bacillati</taxon>
        <taxon>Actinomycetota</taxon>
        <taxon>Actinomycetes</taxon>
        <taxon>Mycobacteriales</taxon>
        <taxon>Mycobacteriaceae</taxon>
        <taxon>Mycobacterium</taxon>
        <taxon>Mycobacterium simiae complex</taxon>
    </lineage>
</organism>
<proteinExistence type="predicted"/>
<dbReference type="GO" id="GO:0003676">
    <property type="term" value="F:nucleic acid binding"/>
    <property type="evidence" value="ECO:0007669"/>
    <property type="project" value="InterPro"/>
</dbReference>
<dbReference type="InterPro" id="IPR001584">
    <property type="entry name" value="Integrase_cat-core"/>
</dbReference>
<sequence length="265" mass="29721" precursor="true">MTLWRVSKSRVIVLAVVSEQLTPSQAADRFGVSRQWVHQLLARYREGGLEAVDARSRRPSSNPRAVDDEVIAAIVRLREDLVSHGLDAGPLTLQWHLSRQGLPVPSTSTIRRILHHHGLITPQPRKRPKSSYHRFQAAQPNQCWQSDFTHWWLADGTEVEILNWLDDHSRYLLTCTAYRRVAGPDVVASFTDTVNTYGLPAATLTDNGAVYTSRFTHGHNEFELLLQALGVTQKNGHPGHPQTQGKVCEDLSPMLHRIGLTPAKV</sequence>
<dbReference type="PANTHER" id="PTHR35004:SF7">
    <property type="entry name" value="INTEGRASE PROTEIN"/>
    <property type="match status" value="1"/>
</dbReference>
<dbReference type="PROSITE" id="PS50994">
    <property type="entry name" value="INTEGRASE"/>
    <property type="match status" value="1"/>
</dbReference>
<dbReference type="Pfam" id="PF00665">
    <property type="entry name" value="rve"/>
    <property type="match status" value="1"/>
</dbReference>
<evidence type="ECO:0000313" key="2">
    <source>
        <dbReference type="EMBL" id="CDO89241.1"/>
    </source>
</evidence>
<protein>
    <submittedName>
        <fullName evidence="2">Transposase fora</fullName>
    </submittedName>
</protein>
<name>A0A024K024_9MYCO</name>
<dbReference type="GO" id="GO:0015074">
    <property type="term" value="P:DNA integration"/>
    <property type="evidence" value="ECO:0007669"/>
    <property type="project" value="InterPro"/>
</dbReference>
<dbReference type="SUPFAM" id="SSF46689">
    <property type="entry name" value="Homeodomain-like"/>
    <property type="match status" value="1"/>
</dbReference>
<dbReference type="eggNOG" id="COG3415">
    <property type="taxonomic scope" value="Bacteria"/>
</dbReference>
<dbReference type="STRING" id="47839.BN973_03614"/>
<dbReference type="InterPro" id="IPR009057">
    <property type="entry name" value="Homeodomain-like_sf"/>
</dbReference>
<dbReference type="Gene3D" id="3.30.420.10">
    <property type="entry name" value="Ribonuclease H-like superfamily/Ribonuclease H"/>
    <property type="match status" value="1"/>
</dbReference>
<dbReference type="Pfam" id="PF13565">
    <property type="entry name" value="HTH_32"/>
    <property type="match status" value="1"/>
</dbReference>
<evidence type="ECO:0000259" key="1">
    <source>
        <dbReference type="PROSITE" id="PS50994"/>
    </source>
</evidence>